<dbReference type="Pfam" id="PF09089">
    <property type="entry name" value="gp12-short_mid"/>
    <property type="match status" value="1"/>
</dbReference>
<feature type="domain" description="Short tail fibre protein C-terminal" evidence="2">
    <location>
        <begin position="420"/>
        <end position="510"/>
    </location>
</feature>
<dbReference type="GeneID" id="26633850"/>
<organism evidence="3 4">
    <name type="scientific">Escherichia phage vB_EcoM_VR20</name>
    <dbReference type="NCBI Taxonomy" id="1567027"/>
    <lineage>
        <taxon>Viruses</taxon>
        <taxon>Duplodnaviria</taxon>
        <taxon>Heunggongvirae</taxon>
        <taxon>Uroviricota</taxon>
        <taxon>Caudoviricetes</taxon>
        <taxon>Pantevenvirales</taxon>
        <taxon>Straboviridae</taxon>
        <taxon>Tevenvirinae</taxon>
        <taxon>Gaprivervirus</taxon>
        <taxon>Gaprivervirus vr20</taxon>
    </lineage>
</organism>
<feature type="domain" description="Bacteriophage T4 Gp12" evidence="1">
    <location>
        <begin position="251"/>
        <end position="310"/>
    </location>
</feature>
<protein>
    <submittedName>
        <fullName evidence="3">Short tail fibers protein</fullName>
    </submittedName>
</protein>
<reference evidence="3 4" key="1">
    <citation type="submission" date="2014-10" db="EMBL/GenBank/DDBJ databases">
        <title>VR bacteriophages - a small but diverse group of low-temperature viruses.</title>
        <authorList>
            <person name="Kaliniene L."/>
            <person name="Meskys R."/>
            <person name="Simoliunas E."/>
            <person name="Zajanckauskaite A."/>
            <person name="Truncaite L."/>
        </authorList>
    </citation>
    <scope>NUCLEOTIDE SEQUENCE [LARGE SCALE GENOMIC DNA]</scope>
</reference>
<dbReference type="OrthoDB" id="3474at10239"/>
<dbReference type="Proteomes" id="UP000030716">
    <property type="component" value="Segment"/>
</dbReference>
<evidence type="ECO:0000259" key="2">
    <source>
        <dbReference type="Pfam" id="PF14928"/>
    </source>
</evidence>
<dbReference type="Pfam" id="PF14928">
    <property type="entry name" value="S_tail_recep_bd"/>
    <property type="match status" value="1"/>
</dbReference>
<dbReference type="SUPFAM" id="SSF69349">
    <property type="entry name" value="Phage fibre proteins"/>
    <property type="match status" value="1"/>
</dbReference>
<accession>A0A0A7HFG0</accession>
<dbReference type="InterPro" id="IPR037053">
    <property type="entry name" value="Phage_tail_collar_dom_sf"/>
</dbReference>
<dbReference type="Gene3D" id="2.10.280.10">
    <property type="entry name" value="heat- and protease-stable fragment of the bacteriophage t4 short fibre, domain 1"/>
    <property type="match status" value="1"/>
</dbReference>
<dbReference type="EMBL" id="KP007360">
    <property type="protein sequence ID" value="AIZ02230.1"/>
    <property type="molecule type" value="Genomic_DNA"/>
</dbReference>
<dbReference type="SUPFAM" id="SSF88874">
    <property type="entry name" value="Receptor-binding domain of short tail fibre protein gp12"/>
    <property type="match status" value="1"/>
</dbReference>
<dbReference type="KEGG" id="vg:26633850"/>
<keyword evidence="4" id="KW-1185">Reference proteome</keyword>
<dbReference type="GO" id="GO:0098024">
    <property type="term" value="C:virus tail, fiber"/>
    <property type="evidence" value="ECO:0007669"/>
    <property type="project" value="InterPro"/>
</dbReference>
<proteinExistence type="predicted"/>
<dbReference type="Gene3D" id="4.10.1070.10">
    <property type="entry name" value="receptor-binding domain of the bacteriophage t4 short tail fibre, domain 2"/>
    <property type="match status" value="1"/>
</dbReference>
<evidence type="ECO:0000313" key="4">
    <source>
        <dbReference type="Proteomes" id="UP000030716"/>
    </source>
</evidence>
<evidence type="ECO:0000313" key="3">
    <source>
        <dbReference type="EMBL" id="AIZ02230.1"/>
    </source>
</evidence>
<dbReference type="InterPro" id="IPR015173">
    <property type="entry name" value="Phage_T4_Gp12"/>
</dbReference>
<gene>
    <name evidence="3" type="ORF">VR20_172</name>
</gene>
<name>A0A0A7HFG0_9CAUD</name>
<dbReference type="RefSeq" id="YP_009207351.1">
    <property type="nucleotide sequence ID" value="NC_028894.1"/>
</dbReference>
<dbReference type="InterPro" id="IPR044916">
    <property type="entry name" value="Short_tail_fibre_C_sf"/>
</dbReference>
<dbReference type="Gene3D" id="3.90.1340.10">
    <property type="entry name" value="Phage tail collar domain"/>
    <property type="match status" value="1"/>
</dbReference>
<sequence length="511" mass="53261">MTTTNTLKHISDKSEYKTFDPAGTSFPPEVTNVQEALGALAPIAIDGFIPESTVTVPGIIRLATEQEVIDGLGNNTAVTPETLKARLAIPTQATETYIGITRYATDAEAIAGTVSTAAIVPSSLKASIDDTFNTRTSTEDRNGVIKISTQPAALAGTDDTTAMTPLKVSLAIGAATAALPTYSTATTTVQGIVKIATPAEVQQGTMNDGVAVSPLGLKQLVSTQGQNGLIRLATPTEAAAGSNSNIALSPSTLLSRTGTTGRLGVVKLTTTVGSGDGNTALAYNANVISTGGGTINGTLNVNGTLRRNGQDVVTRNELKDSVPIGTIIMWGGQTGNIPSGWEICDGGNVGDAGFRNVVGGKWGATGNKPDFRGLFPRGSNSSNDGAMKEWETNINIRNAKGNDSKQKPKLGQGVGSYGHGTVQAQQLRFHKHAGGFGEHDNAGAFGNTVRSNYAGTRKGLDWDNRSYFTNEGYEIDGAGNRDSRTTLNSEGLIGNESRPWSMSILFIIKVR</sequence>
<dbReference type="InterPro" id="IPR027448">
    <property type="entry name" value="Short_tail_fibre_C"/>
</dbReference>
<dbReference type="GO" id="GO:0046872">
    <property type="term" value="F:metal ion binding"/>
    <property type="evidence" value="ECO:0007669"/>
    <property type="project" value="InterPro"/>
</dbReference>
<evidence type="ECO:0000259" key="1">
    <source>
        <dbReference type="Pfam" id="PF09089"/>
    </source>
</evidence>